<name>A0ACC1L9Z4_9FUNG</name>
<proteinExistence type="predicted"/>
<keyword evidence="2" id="KW-1185">Reference proteome</keyword>
<dbReference type="Proteomes" id="UP001140087">
    <property type="component" value="Unassembled WGS sequence"/>
</dbReference>
<evidence type="ECO:0000313" key="1">
    <source>
        <dbReference type="EMBL" id="KAJ2803311.1"/>
    </source>
</evidence>
<reference evidence="1" key="1">
    <citation type="submission" date="2022-07" db="EMBL/GenBank/DDBJ databases">
        <title>Phylogenomic reconstructions and comparative analyses of Kickxellomycotina fungi.</title>
        <authorList>
            <person name="Reynolds N.K."/>
            <person name="Stajich J.E."/>
            <person name="Barry K."/>
            <person name="Grigoriev I.V."/>
            <person name="Crous P."/>
            <person name="Smith M.E."/>
        </authorList>
    </citation>
    <scope>NUCLEOTIDE SEQUENCE</scope>
    <source>
        <strain evidence="1">BCRC 34780</strain>
    </source>
</reference>
<evidence type="ECO:0000313" key="2">
    <source>
        <dbReference type="Proteomes" id="UP001140087"/>
    </source>
</evidence>
<dbReference type="EMBL" id="JANBUN010000496">
    <property type="protein sequence ID" value="KAJ2803311.1"/>
    <property type="molecule type" value="Genomic_DNA"/>
</dbReference>
<comment type="caution">
    <text evidence="1">The sequence shown here is derived from an EMBL/GenBank/DDBJ whole genome shotgun (WGS) entry which is preliminary data.</text>
</comment>
<sequence>MRAVASKWRVVELDVATYSRSYESIHSDRAVDQFADDIAETCDALTTLMPDVNHLRCDIYRLNAIDQLLYGRLASHYARQLLWLDIEDSIIAPPGCRFAGLRQLRLSLCSLAGHQFPQIASGELVSLELIGVLASQSWTPFSTDDDSQVIEFTNLTRLRAVCYDSRPDADGTVRHRDGHPWELHFPSLKNLYISTDEEICPLLEYAVLPPRMESITIKMLSAGYKDIEDVVLPETKHLSLCIDMESGGDTSGLASISRLLEDVHGCETLKLMIEDCCLEVKPEDLTYTALTHLEFHATTDVASILAIIGRLPNLVDLYHTELEWGELGPEDLDYDAYDSATVKPFHTSLQALDIDFDSDERCPAMEVRLVQYLLLRIPTLTELIAWATPGKPVRRFVAEYAPRHPRLLSVNLTLDEDKDFTDSVPEPEPEPESEPESESGYSQ</sequence>
<organism evidence="1 2">
    <name type="scientific">Coemansia helicoidea</name>
    <dbReference type="NCBI Taxonomy" id="1286919"/>
    <lineage>
        <taxon>Eukaryota</taxon>
        <taxon>Fungi</taxon>
        <taxon>Fungi incertae sedis</taxon>
        <taxon>Zoopagomycota</taxon>
        <taxon>Kickxellomycotina</taxon>
        <taxon>Kickxellomycetes</taxon>
        <taxon>Kickxellales</taxon>
        <taxon>Kickxellaceae</taxon>
        <taxon>Coemansia</taxon>
    </lineage>
</organism>
<protein>
    <submittedName>
        <fullName evidence="1">Uncharacterized protein</fullName>
    </submittedName>
</protein>
<gene>
    <name evidence="1" type="ORF">H4R21_002081</name>
</gene>
<accession>A0ACC1L9Z4</accession>